<reference evidence="2" key="1">
    <citation type="journal article" date="2011" name="PLoS Genet.">
        <title>Genomic analysis of the necrotrophic fungal pathogens Sclerotinia sclerotiorum and Botrytis cinerea.</title>
        <authorList>
            <person name="Amselem J."/>
            <person name="Cuomo C.A."/>
            <person name="van Kan J.A."/>
            <person name="Viaud M."/>
            <person name="Benito E.P."/>
            <person name="Couloux A."/>
            <person name="Coutinho P.M."/>
            <person name="de Vries R.P."/>
            <person name="Dyer P.S."/>
            <person name="Fillinger S."/>
            <person name="Fournier E."/>
            <person name="Gout L."/>
            <person name="Hahn M."/>
            <person name="Kohn L."/>
            <person name="Lapalu N."/>
            <person name="Plummer K.M."/>
            <person name="Pradier J.M."/>
            <person name="Quevillon E."/>
            <person name="Sharon A."/>
            <person name="Simon A."/>
            <person name="ten Have A."/>
            <person name="Tudzynski B."/>
            <person name="Tudzynski P."/>
            <person name="Wincker P."/>
            <person name="Andrew M."/>
            <person name="Anthouard V."/>
            <person name="Beever R.E."/>
            <person name="Beffa R."/>
            <person name="Benoit I."/>
            <person name="Bouzid O."/>
            <person name="Brault B."/>
            <person name="Chen Z."/>
            <person name="Choquer M."/>
            <person name="Collemare J."/>
            <person name="Cotton P."/>
            <person name="Danchin E.G."/>
            <person name="Da Silva C."/>
            <person name="Gautier A."/>
            <person name="Giraud C."/>
            <person name="Giraud T."/>
            <person name="Gonzalez C."/>
            <person name="Grossetete S."/>
            <person name="Guldener U."/>
            <person name="Henrissat B."/>
            <person name="Howlett B.J."/>
            <person name="Kodira C."/>
            <person name="Kretschmer M."/>
            <person name="Lappartient A."/>
            <person name="Leroch M."/>
            <person name="Levis C."/>
            <person name="Mauceli E."/>
            <person name="Neuveglise C."/>
            <person name="Oeser B."/>
            <person name="Pearson M."/>
            <person name="Poulain J."/>
            <person name="Poussereau N."/>
            <person name="Quesneville H."/>
            <person name="Rascle C."/>
            <person name="Schumacher J."/>
            <person name="Segurens B."/>
            <person name="Sexton A."/>
            <person name="Silva E."/>
            <person name="Sirven C."/>
            <person name="Soanes D.M."/>
            <person name="Talbot N.J."/>
            <person name="Templeton M."/>
            <person name="Yandava C."/>
            <person name="Yarden O."/>
            <person name="Zeng Q."/>
            <person name="Rollins J.A."/>
            <person name="Lebrun M.H."/>
            <person name="Dickman M."/>
        </authorList>
    </citation>
    <scope>NUCLEOTIDE SEQUENCE [LARGE SCALE GENOMIC DNA]</scope>
    <source>
        <strain evidence="2">T4</strain>
    </source>
</reference>
<dbReference type="AlphaFoldDB" id="G2Y2P1"/>
<sequence>MTTIYNFQEAPARSEMFSHISAADFDSLLTECTGILGP</sequence>
<protein>
    <submittedName>
        <fullName evidence="1">Uncharacterized protein</fullName>
    </submittedName>
</protein>
<evidence type="ECO:0000313" key="1">
    <source>
        <dbReference type="EMBL" id="CCD46931.1"/>
    </source>
</evidence>
<dbReference type="HOGENOM" id="CLU_3335467_0_0_1"/>
<organism evidence="1 2">
    <name type="scientific">Botryotinia fuckeliana (strain T4)</name>
    <name type="common">Noble rot fungus</name>
    <name type="synonym">Botrytis cinerea</name>
    <dbReference type="NCBI Taxonomy" id="999810"/>
    <lineage>
        <taxon>Eukaryota</taxon>
        <taxon>Fungi</taxon>
        <taxon>Dikarya</taxon>
        <taxon>Ascomycota</taxon>
        <taxon>Pezizomycotina</taxon>
        <taxon>Leotiomycetes</taxon>
        <taxon>Helotiales</taxon>
        <taxon>Sclerotiniaceae</taxon>
        <taxon>Botrytis</taxon>
    </lineage>
</organism>
<dbReference type="EMBL" id="FQ790285">
    <property type="protein sequence ID" value="CCD46931.1"/>
    <property type="molecule type" value="Genomic_DNA"/>
</dbReference>
<proteinExistence type="predicted"/>
<evidence type="ECO:0000313" key="2">
    <source>
        <dbReference type="Proteomes" id="UP000008177"/>
    </source>
</evidence>
<dbReference type="Proteomes" id="UP000008177">
    <property type="component" value="Unplaced contigs"/>
</dbReference>
<name>G2Y2P1_BOTF4</name>
<accession>G2Y2P1</accession>
<dbReference type="InParanoid" id="G2Y2P1"/>
<gene>
    <name evidence="1" type="ORF">BofuT4_uP038330.1</name>
</gene>